<feature type="transmembrane region" description="Helical" evidence="1">
    <location>
        <begin position="45"/>
        <end position="66"/>
    </location>
</feature>
<accession>A0A1M5UEP4</accession>
<dbReference type="Proteomes" id="UP000183995">
    <property type="component" value="Unassembled WGS sequence"/>
</dbReference>
<evidence type="ECO:0000256" key="1">
    <source>
        <dbReference type="SAM" id="Phobius"/>
    </source>
</evidence>
<dbReference type="RefSeq" id="WP_073076022.1">
    <property type="nucleotide sequence ID" value="NZ_FQXV01000001.1"/>
</dbReference>
<sequence length="71" mass="8168">MAKHQYTAEEVAEWRKAHGSFIYFNTDDANYMVPKPYSIGRSFNWAHPVSWVVAAAIVAFLIYTLFIRKAA</sequence>
<dbReference type="AlphaFoldDB" id="A0A1M5UEP4"/>
<proteinExistence type="predicted"/>
<protein>
    <recommendedName>
        <fullName evidence="4">DUF5808 domain-containing protein</fullName>
    </recommendedName>
</protein>
<keyword evidence="1" id="KW-1133">Transmembrane helix</keyword>
<evidence type="ECO:0008006" key="4">
    <source>
        <dbReference type="Google" id="ProtNLM"/>
    </source>
</evidence>
<keyword evidence="3" id="KW-1185">Reference proteome</keyword>
<gene>
    <name evidence="2" type="ORF">SAMN02745823_00482</name>
</gene>
<keyword evidence="1" id="KW-0472">Membrane</keyword>
<evidence type="ECO:0000313" key="2">
    <source>
        <dbReference type="EMBL" id="SHH61439.1"/>
    </source>
</evidence>
<reference evidence="2 3" key="1">
    <citation type="submission" date="2016-11" db="EMBL/GenBank/DDBJ databases">
        <authorList>
            <person name="Jaros S."/>
            <person name="Januszkiewicz K."/>
            <person name="Wedrychowicz H."/>
        </authorList>
    </citation>
    <scope>NUCLEOTIDE SEQUENCE [LARGE SCALE GENOMIC DNA]</scope>
    <source>
        <strain evidence="2 3">DSM 10068</strain>
    </source>
</reference>
<name>A0A1M5UEP4_9FIRM</name>
<dbReference type="OrthoDB" id="9808690at2"/>
<dbReference type="EMBL" id="FQXV01000001">
    <property type="protein sequence ID" value="SHH61439.1"/>
    <property type="molecule type" value="Genomic_DNA"/>
</dbReference>
<organism evidence="2 3">
    <name type="scientific">Sporobacter termitidis DSM 10068</name>
    <dbReference type="NCBI Taxonomy" id="1123282"/>
    <lineage>
        <taxon>Bacteria</taxon>
        <taxon>Bacillati</taxon>
        <taxon>Bacillota</taxon>
        <taxon>Clostridia</taxon>
        <taxon>Eubacteriales</taxon>
        <taxon>Oscillospiraceae</taxon>
        <taxon>Sporobacter</taxon>
    </lineage>
</organism>
<dbReference type="STRING" id="1123282.SAMN02745823_00482"/>
<evidence type="ECO:0000313" key="3">
    <source>
        <dbReference type="Proteomes" id="UP000183995"/>
    </source>
</evidence>
<keyword evidence="1" id="KW-0812">Transmembrane</keyword>